<dbReference type="Pfam" id="PF10184">
    <property type="entry name" value="DUF2358"/>
    <property type="match status" value="1"/>
</dbReference>
<protein>
    <submittedName>
        <fullName evidence="2">Uncharacterized protein</fullName>
    </submittedName>
</protein>
<name>A0A9D3RVG3_ANGAN</name>
<evidence type="ECO:0000313" key="2">
    <source>
        <dbReference type="EMBL" id="KAG5843176.1"/>
    </source>
</evidence>
<dbReference type="OrthoDB" id="44820at2759"/>
<sequence length="439" mass="49399">MAVSRGGVAFWVRCGRSHGYQHPIKRQCWSLTQALDLQHSDLSRPISIFSRALAPPSHPHHQTVGQSPVGSSPLLPAHHTGHQVRTGSLEEDWEETVSLCVLSEPGEHGGQSALVEVHLLGQTRLGELLASGLGRPGEFLFPLTTVDGRREDDISVSGGGEGGGGERRRDGQIREREMGSFRSLFEAERCPAPFVWGSQFYCFHCPETEPSPGAGLKSSLWTGPGLQAGGPLRWPPTSHCSHAESEGGDWEEREREREREEKLALMHERLRIELPSFFLKNHDYSMYSADIEFINGLLHTQTRGRGVYQLTLTVWKLLCACYFTDVRLEVLKLTKHSEDGTVRARWRLRGLPFHLLLLRFYRRDKSQLYRTYDAFSTFYLGPDGLVHRHRVEKVMEAMPPVMPRVTSLLAGALVALGIQEHRPALNFPFILSSFRVGRQ</sequence>
<evidence type="ECO:0000256" key="1">
    <source>
        <dbReference type="SAM" id="MobiDB-lite"/>
    </source>
</evidence>
<dbReference type="Proteomes" id="UP001044222">
    <property type="component" value="Chromosome 9"/>
</dbReference>
<feature type="compositionally biased region" description="Basic and acidic residues" evidence="1">
    <location>
        <begin position="241"/>
        <end position="255"/>
    </location>
</feature>
<accession>A0A9D3RVG3</accession>
<proteinExistence type="predicted"/>
<dbReference type="EMBL" id="JAFIRN010000009">
    <property type="protein sequence ID" value="KAG5843176.1"/>
    <property type="molecule type" value="Genomic_DNA"/>
</dbReference>
<comment type="caution">
    <text evidence="2">The sequence shown here is derived from an EMBL/GenBank/DDBJ whole genome shotgun (WGS) entry which is preliminary data.</text>
</comment>
<dbReference type="OMA" id="MNEGEWL"/>
<keyword evidence="3" id="KW-1185">Reference proteome</keyword>
<feature type="region of interest" description="Disordered" evidence="1">
    <location>
        <begin position="151"/>
        <end position="175"/>
    </location>
</feature>
<dbReference type="AlphaFoldDB" id="A0A9D3RVG3"/>
<evidence type="ECO:0000313" key="3">
    <source>
        <dbReference type="Proteomes" id="UP001044222"/>
    </source>
</evidence>
<dbReference type="PANTHER" id="PTHR31094">
    <property type="entry name" value="RIKEN CDNA 2310061I04 GENE"/>
    <property type="match status" value="1"/>
</dbReference>
<gene>
    <name evidence="2" type="ORF">ANANG_G00185710</name>
</gene>
<feature type="compositionally biased region" description="Basic and acidic residues" evidence="1">
    <location>
        <begin position="164"/>
        <end position="175"/>
    </location>
</feature>
<dbReference type="InterPro" id="IPR018790">
    <property type="entry name" value="DUF2358"/>
</dbReference>
<organism evidence="2 3">
    <name type="scientific">Anguilla anguilla</name>
    <name type="common">European freshwater eel</name>
    <name type="synonym">Muraena anguilla</name>
    <dbReference type="NCBI Taxonomy" id="7936"/>
    <lineage>
        <taxon>Eukaryota</taxon>
        <taxon>Metazoa</taxon>
        <taxon>Chordata</taxon>
        <taxon>Craniata</taxon>
        <taxon>Vertebrata</taxon>
        <taxon>Euteleostomi</taxon>
        <taxon>Actinopterygii</taxon>
        <taxon>Neopterygii</taxon>
        <taxon>Teleostei</taxon>
        <taxon>Anguilliformes</taxon>
        <taxon>Anguillidae</taxon>
        <taxon>Anguilla</taxon>
    </lineage>
</organism>
<reference evidence="2" key="1">
    <citation type="submission" date="2021-01" db="EMBL/GenBank/DDBJ databases">
        <title>A chromosome-scale assembly of European eel, Anguilla anguilla.</title>
        <authorList>
            <person name="Henkel C."/>
            <person name="Jong-Raadsen S.A."/>
            <person name="Dufour S."/>
            <person name="Weltzien F.-A."/>
            <person name="Palstra A.P."/>
            <person name="Pelster B."/>
            <person name="Spaink H.P."/>
            <person name="Van Den Thillart G.E."/>
            <person name="Jansen H."/>
            <person name="Zahm M."/>
            <person name="Klopp C."/>
            <person name="Cedric C."/>
            <person name="Louis A."/>
            <person name="Berthelot C."/>
            <person name="Parey E."/>
            <person name="Roest Crollius H."/>
            <person name="Montfort J."/>
            <person name="Robinson-Rechavi M."/>
            <person name="Bucao C."/>
            <person name="Bouchez O."/>
            <person name="Gislard M."/>
            <person name="Lluch J."/>
            <person name="Milhes M."/>
            <person name="Lampietro C."/>
            <person name="Lopez Roques C."/>
            <person name="Donnadieu C."/>
            <person name="Braasch I."/>
            <person name="Desvignes T."/>
            <person name="Postlethwait J."/>
            <person name="Bobe J."/>
            <person name="Guiguen Y."/>
            <person name="Dirks R."/>
        </authorList>
    </citation>
    <scope>NUCLEOTIDE SEQUENCE</scope>
    <source>
        <strain evidence="2">Tag_6206</strain>
        <tissue evidence="2">Liver</tissue>
    </source>
</reference>
<dbReference type="PANTHER" id="PTHR31094:SF2">
    <property type="entry name" value="RIKEN CDNA 2310061I04 GENE"/>
    <property type="match status" value="1"/>
</dbReference>
<feature type="region of interest" description="Disordered" evidence="1">
    <location>
        <begin position="233"/>
        <end position="255"/>
    </location>
</feature>